<keyword evidence="4" id="KW-1185">Reference proteome</keyword>
<dbReference type="Gene3D" id="3.90.550.10">
    <property type="entry name" value="Spore Coat Polysaccharide Biosynthesis Protein SpsA, Chain A"/>
    <property type="match status" value="1"/>
</dbReference>
<dbReference type="InterPro" id="IPR025877">
    <property type="entry name" value="MobA-like_NTP_Trfase"/>
</dbReference>
<dbReference type="eggNOG" id="COG2068">
    <property type="taxonomic scope" value="Bacteria"/>
</dbReference>
<dbReference type="PANTHER" id="PTHR43777:SF1">
    <property type="entry name" value="MOLYBDENUM COFACTOR CYTIDYLYLTRANSFERASE"/>
    <property type="match status" value="1"/>
</dbReference>
<evidence type="ECO:0000259" key="2">
    <source>
        <dbReference type="Pfam" id="PF12804"/>
    </source>
</evidence>
<evidence type="ECO:0000313" key="3">
    <source>
        <dbReference type="EMBL" id="KGD74700.1"/>
    </source>
</evidence>
<accession>A0A095VJA1</accession>
<keyword evidence="1" id="KW-0460">Magnesium</keyword>
<evidence type="ECO:0000313" key="4">
    <source>
        <dbReference type="Proteomes" id="UP000029577"/>
    </source>
</evidence>
<dbReference type="Pfam" id="PF12804">
    <property type="entry name" value="NTP_transf_3"/>
    <property type="match status" value="1"/>
</dbReference>
<dbReference type="PANTHER" id="PTHR43777">
    <property type="entry name" value="MOLYBDENUM COFACTOR CYTIDYLYLTRANSFERASE"/>
    <property type="match status" value="1"/>
</dbReference>
<dbReference type="CDD" id="cd04182">
    <property type="entry name" value="GT_2_like_f"/>
    <property type="match status" value="1"/>
</dbReference>
<sequence>MHSATDYGYGILILAAGKGRRFHQAGGQGDKLLAKYPDAGQQPTPLLALTLRQAILSGFPVRIITRPQQTAVQQLAARFNLPVSLADSRGSGETIACGVSDTPHWKSWLIVPGDMGWVTAADYHQVADALSAGAAQARPYWQQQPGHPVGFSAGYRQRLSTLQGDQGARQLLDPSQLVKLTGHPGVVKDADLPQNMKYSSL</sequence>
<dbReference type="InterPro" id="IPR029044">
    <property type="entry name" value="Nucleotide-diphossugar_trans"/>
</dbReference>
<proteinExistence type="predicted"/>
<dbReference type="GO" id="GO:0016779">
    <property type="term" value="F:nucleotidyltransferase activity"/>
    <property type="evidence" value="ECO:0007669"/>
    <property type="project" value="UniProtKB-ARBA"/>
</dbReference>
<dbReference type="STRING" id="642227.HA49_05090"/>
<dbReference type="OrthoDB" id="5298023at2"/>
<dbReference type="Proteomes" id="UP000029577">
    <property type="component" value="Unassembled WGS sequence"/>
</dbReference>
<dbReference type="EMBL" id="JPKR02000004">
    <property type="protein sequence ID" value="KGD74700.1"/>
    <property type="molecule type" value="Genomic_DNA"/>
</dbReference>
<name>A0A095VJA1_9GAMM</name>
<reference evidence="3" key="1">
    <citation type="submission" date="2014-12" db="EMBL/GenBank/DDBJ databases">
        <title>The draft genome of the Tatumella morbirosei type strain, LMG23360T isolated from pineapple rot.</title>
        <authorList>
            <person name="Smits T.H."/>
            <person name="Palmer M."/>
            <person name="Venter S.N."/>
            <person name="Duffy B."/>
            <person name="Steenkamp E.T."/>
            <person name="Chan W.Y."/>
            <person name="Coutinho T.A."/>
            <person name="Coetzee M.P."/>
            <person name="De Maayer P."/>
        </authorList>
    </citation>
    <scope>NUCLEOTIDE SEQUENCE [LARGE SCALE GENOMIC DNA]</scope>
    <source>
        <strain evidence="3">LMG 23360</strain>
    </source>
</reference>
<feature type="domain" description="MobA-like NTP transferase" evidence="2">
    <location>
        <begin position="12"/>
        <end position="173"/>
    </location>
</feature>
<comment type="caution">
    <text evidence="3">The sequence shown here is derived from an EMBL/GenBank/DDBJ whole genome shotgun (WGS) entry which is preliminary data.</text>
</comment>
<dbReference type="SUPFAM" id="SSF53448">
    <property type="entry name" value="Nucleotide-diphospho-sugar transferases"/>
    <property type="match status" value="1"/>
</dbReference>
<gene>
    <name evidence="3" type="ORF">HA49_05090</name>
</gene>
<protein>
    <recommendedName>
        <fullName evidence="2">MobA-like NTP transferase domain-containing protein</fullName>
    </recommendedName>
</protein>
<evidence type="ECO:0000256" key="1">
    <source>
        <dbReference type="ARBA" id="ARBA00022842"/>
    </source>
</evidence>
<organism evidence="3 4">
    <name type="scientific">Tatumella morbirosei</name>
    <dbReference type="NCBI Taxonomy" id="642227"/>
    <lineage>
        <taxon>Bacteria</taxon>
        <taxon>Pseudomonadati</taxon>
        <taxon>Pseudomonadota</taxon>
        <taxon>Gammaproteobacteria</taxon>
        <taxon>Enterobacterales</taxon>
        <taxon>Erwiniaceae</taxon>
        <taxon>Tatumella</taxon>
    </lineage>
</organism>
<dbReference type="AlphaFoldDB" id="A0A095VJA1"/>